<organism evidence="1">
    <name type="scientific">marine sediment metagenome</name>
    <dbReference type="NCBI Taxonomy" id="412755"/>
    <lineage>
        <taxon>unclassified sequences</taxon>
        <taxon>metagenomes</taxon>
        <taxon>ecological metagenomes</taxon>
    </lineage>
</organism>
<reference evidence="1" key="1">
    <citation type="journal article" date="2014" name="Front. Microbiol.">
        <title>High frequency of phylogenetically diverse reductive dehalogenase-homologous genes in deep subseafloor sedimentary metagenomes.</title>
        <authorList>
            <person name="Kawai M."/>
            <person name="Futagami T."/>
            <person name="Toyoda A."/>
            <person name="Takaki Y."/>
            <person name="Nishi S."/>
            <person name="Hori S."/>
            <person name="Arai W."/>
            <person name="Tsubouchi T."/>
            <person name="Morono Y."/>
            <person name="Uchiyama I."/>
            <person name="Ito T."/>
            <person name="Fujiyama A."/>
            <person name="Inagaki F."/>
            <person name="Takami H."/>
        </authorList>
    </citation>
    <scope>NUCLEOTIDE SEQUENCE</scope>
    <source>
        <strain evidence="1">Expedition CK06-06</strain>
    </source>
</reference>
<dbReference type="EMBL" id="BARU01011799">
    <property type="protein sequence ID" value="GAH33395.1"/>
    <property type="molecule type" value="Genomic_DNA"/>
</dbReference>
<name>X1FLJ5_9ZZZZ</name>
<evidence type="ECO:0000313" key="1">
    <source>
        <dbReference type="EMBL" id="GAH33395.1"/>
    </source>
</evidence>
<protein>
    <submittedName>
        <fullName evidence="1">Uncharacterized protein</fullName>
    </submittedName>
</protein>
<proteinExistence type="predicted"/>
<gene>
    <name evidence="1" type="ORF">S03H2_22032</name>
</gene>
<accession>X1FLJ5</accession>
<sequence>MAGLTNDAIVLHNELRAYRNAPRKDVNKEKVLNYFFRFESFANNTNEYKNL</sequence>
<dbReference type="AlphaFoldDB" id="X1FLJ5"/>
<comment type="caution">
    <text evidence="1">The sequence shown here is derived from an EMBL/GenBank/DDBJ whole genome shotgun (WGS) entry which is preliminary data.</text>
</comment>
<feature type="non-terminal residue" evidence="1">
    <location>
        <position position="51"/>
    </location>
</feature>